<gene>
    <name evidence="2" type="ORF">L0M14_23245</name>
</gene>
<evidence type="ECO:0000313" key="3">
    <source>
        <dbReference type="Proteomes" id="UP001649230"/>
    </source>
</evidence>
<evidence type="ECO:0000313" key="2">
    <source>
        <dbReference type="EMBL" id="UJF32540.1"/>
    </source>
</evidence>
<dbReference type="Proteomes" id="UP001649230">
    <property type="component" value="Chromosome"/>
</dbReference>
<keyword evidence="3" id="KW-1185">Reference proteome</keyword>
<feature type="domain" description="Transposase (putative) YhgA-like" evidence="1">
    <location>
        <begin position="4"/>
        <end position="159"/>
    </location>
</feature>
<dbReference type="InterPro" id="IPR006842">
    <property type="entry name" value="Transposase_31"/>
</dbReference>
<dbReference type="InterPro" id="IPR051699">
    <property type="entry name" value="Rpn/YhgA-like_nuclease"/>
</dbReference>
<sequence length="270" mass="31137">MLPDFKRKEADIVFKARLRERDIVCFLLLEMQSTVDMEMPLRLLMYQTEIWRYILRNRDGVKSVKSAELPVIVPIVLYNGSRPWTAKRRFRQLLAGEEAFGEELLDFGYILLDVERYSEEELLRLSNTIGAVFLLDQTADQLQLLERLRKLMKTIHSMPEPSKGQFLNWLTRVVAVHLPKERVDVEKFLQDMKDEGGAVMGLHDNLQAIRQKGVEEGLAKGIEEGIERGHKQGKAQVAKNLIDLGMDNRSIAIATDLAEAEIERLRKEIH</sequence>
<dbReference type="RefSeq" id="WP_235118889.1">
    <property type="nucleotide sequence ID" value="NZ_CP090978.1"/>
</dbReference>
<reference evidence="2 3" key="1">
    <citation type="journal article" date="2024" name="Int. J. Syst. Evol. Microbiol.">
        <title>Paenibacillus hexagrammi sp. nov., a novel bacterium isolated from the gut content of Hexagrammos agrammus.</title>
        <authorList>
            <person name="Jung H.K."/>
            <person name="Kim D.G."/>
            <person name="Zin H."/>
            <person name="Park J."/>
            <person name="Jung H."/>
            <person name="Kim Y.O."/>
            <person name="Kong H.J."/>
            <person name="Kim J.W."/>
            <person name="Kim Y.S."/>
        </authorList>
    </citation>
    <scope>NUCLEOTIDE SEQUENCE [LARGE SCALE GENOMIC DNA]</scope>
    <source>
        <strain evidence="2 3">YPD9-1</strain>
    </source>
</reference>
<accession>A0ABY3SGG3</accession>
<name>A0ABY3SGG3_9BACL</name>
<dbReference type="PANTHER" id="PTHR34611:SF2">
    <property type="entry name" value="INACTIVE RECOMBINATION-PROMOTING NUCLEASE-LIKE PROTEIN RPNE-RELATED"/>
    <property type="match status" value="1"/>
</dbReference>
<dbReference type="PANTHER" id="PTHR34611">
    <property type="match status" value="1"/>
</dbReference>
<proteinExistence type="predicted"/>
<evidence type="ECO:0000259" key="1">
    <source>
        <dbReference type="Pfam" id="PF04754"/>
    </source>
</evidence>
<protein>
    <submittedName>
        <fullName evidence="2">Rpn family recombination-promoting nuclease/putative transposase</fullName>
    </submittedName>
</protein>
<dbReference type="EMBL" id="CP090978">
    <property type="protein sequence ID" value="UJF32540.1"/>
    <property type="molecule type" value="Genomic_DNA"/>
</dbReference>
<organism evidence="2 3">
    <name type="scientific">Paenibacillus hexagrammi</name>
    <dbReference type="NCBI Taxonomy" id="2908839"/>
    <lineage>
        <taxon>Bacteria</taxon>
        <taxon>Bacillati</taxon>
        <taxon>Bacillota</taxon>
        <taxon>Bacilli</taxon>
        <taxon>Bacillales</taxon>
        <taxon>Paenibacillaceae</taxon>
        <taxon>Paenibacillus</taxon>
    </lineage>
</organism>
<dbReference type="Pfam" id="PF04754">
    <property type="entry name" value="Transposase_31"/>
    <property type="match status" value="1"/>
</dbReference>